<evidence type="ECO:0000313" key="3">
    <source>
        <dbReference type="Proteomes" id="UP000466586"/>
    </source>
</evidence>
<dbReference type="AlphaFoldDB" id="A0A7K1Y502"/>
<dbReference type="PANTHER" id="PTHR22916:SF3">
    <property type="entry name" value="UDP-GLCNAC:BETAGAL BETA-1,3-N-ACETYLGLUCOSAMINYLTRANSFERASE-LIKE PROTEIN 1"/>
    <property type="match status" value="1"/>
</dbReference>
<keyword evidence="3" id="KW-1185">Reference proteome</keyword>
<dbReference type="InterPro" id="IPR029063">
    <property type="entry name" value="SAM-dependent_MTases_sf"/>
</dbReference>
<dbReference type="EMBL" id="WVHT01000001">
    <property type="protein sequence ID" value="MXV49662.1"/>
    <property type="molecule type" value="Genomic_DNA"/>
</dbReference>
<proteinExistence type="predicted"/>
<feature type="domain" description="Glycosyltransferase 2-like" evidence="1">
    <location>
        <begin position="8"/>
        <end position="114"/>
    </location>
</feature>
<dbReference type="InterPro" id="IPR029044">
    <property type="entry name" value="Nucleotide-diphossugar_trans"/>
</dbReference>
<comment type="caution">
    <text evidence="2">The sequence shown here is derived from an EMBL/GenBank/DDBJ whole genome shotgun (WGS) entry which is preliminary data.</text>
</comment>
<dbReference type="InterPro" id="IPR001173">
    <property type="entry name" value="Glyco_trans_2-like"/>
</dbReference>
<dbReference type="RefSeq" id="WP_160842836.1">
    <property type="nucleotide sequence ID" value="NZ_WVHT01000001.1"/>
</dbReference>
<name>A0A7K1Y502_9SPHI</name>
<evidence type="ECO:0000259" key="1">
    <source>
        <dbReference type="Pfam" id="PF00535"/>
    </source>
</evidence>
<dbReference type="GO" id="GO:0016758">
    <property type="term" value="F:hexosyltransferase activity"/>
    <property type="evidence" value="ECO:0007669"/>
    <property type="project" value="UniProtKB-ARBA"/>
</dbReference>
<gene>
    <name evidence="2" type="ORF">GS399_01660</name>
</gene>
<sequence>MDQQPLVSCVMPTYNRRKFIPHAIRYFMRQEHPNKELIIVDDGSDSIEDLIPNNENIKYIRLKKKVTLGEKLNIACNKAEGSIIANWDDDDWYAPRRLKYQVAELAKHQTQVCGINNLLYFDLGCKQAFEYIYPADHRKWLLGSSLCYYRSHWQANPFEKINVGMDGLFVWRTSSSQVTVLPDPTMSVHMIHNQNVCPKRTTGDWWHPYPVKDIEKIMQRDFDYYYEDRQPRALVTDRTPVKAPAKQLKNIYACLVHEKLDCVVDMVRNLHYHDPSSIIILFNGGTNFKLNESSFDFKKYGAIIHPNSFPVKHGYLHGFALESMRFALQNFSFDIFTIVDSDQLSMQPGYSGFISEFLAGKSNIGLLSNRPERLTAKNTEVWTSIQPFKEYNLWKPFLKKFPKGEEKFVHWTFWPSTVFTHDAAKDMLKLFDTNTQLQHIMQRTKIWATEEIIFPTLVSLLGYNIEKNPCCHDFVNYQKSYSTQDIDCALNDPYAFWVHPVSRNYDDVLRKHARKHLNNYIPQTQDAVNHASNKSLFLQTEAINSIKKIEGWLTDREAELLIACALKACCKFPDSQVVEVGCYHGKATVLLGSVARSASDKIKVYAIDEHNGILGSADQGLYTFKPSLDSFKKNIGEAGLSETIISVVSKSTDVKWSQPISLLLIDGLHDYLSISNDFNHFNSFVKKGGYLAFHDYADYFPDVKAFADELILENSYQKIHLSDSLVVLQKQ</sequence>
<reference evidence="2 3" key="1">
    <citation type="submission" date="2019-11" db="EMBL/GenBank/DDBJ databases">
        <title>Pedobacter sp. HMF7647 Genome sequencing and assembly.</title>
        <authorList>
            <person name="Kang H."/>
            <person name="Kim H."/>
            <person name="Joh K."/>
        </authorList>
    </citation>
    <scope>NUCLEOTIDE SEQUENCE [LARGE SCALE GENOMIC DNA]</scope>
    <source>
        <strain evidence="2 3">HMF7647</strain>
    </source>
</reference>
<dbReference type="Gene3D" id="3.40.50.150">
    <property type="entry name" value="Vaccinia Virus protein VP39"/>
    <property type="match status" value="1"/>
</dbReference>
<dbReference type="Pfam" id="PF00535">
    <property type="entry name" value="Glycos_transf_2"/>
    <property type="match status" value="1"/>
</dbReference>
<accession>A0A7K1Y502</accession>
<dbReference type="SUPFAM" id="SSF53448">
    <property type="entry name" value="Nucleotide-diphospho-sugar transferases"/>
    <property type="match status" value="1"/>
</dbReference>
<evidence type="ECO:0000313" key="2">
    <source>
        <dbReference type="EMBL" id="MXV49662.1"/>
    </source>
</evidence>
<dbReference type="CDD" id="cd00761">
    <property type="entry name" value="Glyco_tranf_GTA_type"/>
    <property type="match status" value="1"/>
</dbReference>
<dbReference type="Proteomes" id="UP000466586">
    <property type="component" value="Unassembled WGS sequence"/>
</dbReference>
<protein>
    <submittedName>
        <fullName evidence="2">Glycosyltransferase</fullName>
    </submittedName>
</protein>
<dbReference type="SUPFAM" id="SSF53335">
    <property type="entry name" value="S-adenosyl-L-methionine-dependent methyltransferases"/>
    <property type="match status" value="1"/>
</dbReference>
<dbReference type="Pfam" id="PF13578">
    <property type="entry name" value="Methyltransf_24"/>
    <property type="match status" value="1"/>
</dbReference>
<dbReference type="PANTHER" id="PTHR22916">
    <property type="entry name" value="GLYCOSYLTRANSFERASE"/>
    <property type="match status" value="1"/>
</dbReference>
<keyword evidence="2" id="KW-0808">Transferase</keyword>
<dbReference type="Gene3D" id="3.90.550.10">
    <property type="entry name" value="Spore Coat Polysaccharide Biosynthesis Protein SpsA, Chain A"/>
    <property type="match status" value="1"/>
</dbReference>
<organism evidence="2 3">
    <name type="scientific">Hufsiella arboris</name>
    <dbReference type="NCBI Taxonomy" id="2695275"/>
    <lineage>
        <taxon>Bacteria</taxon>
        <taxon>Pseudomonadati</taxon>
        <taxon>Bacteroidota</taxon>
        <taxon>Sphingobacteriia</taxon>
        <taxon>Sphingobacteriales</taxon>
        <taxon>Sphingobacteriaceae</taxon>
        <taxon>Hufsiella</taxon>
    </lineage>
</organism>